<sequence length="137" mass="14529">MSRRYDLAHDTRAAAAVEFAIVAGLLLVMLVGAIELGLQWWTRDCLQMTADLTARCIALGACGDDPLGFAKGQAADWALPGAVASLSVDDSATSCYGMGVHGGRFVIVQIRSDFWSGLPFPFFAPSLSVSACYPQVL</sequence>
<dbReference type="InterPro" id="IPR012495">
    <property type="entry name" value="TadE-like_dom"/>
</dbReference>
<proteinExistence type="predicted"/>
<gene>
    <name evidence="3" type="ORF">HLH36_09210</name>
</gene>
<dbReference type="EMBL" id="JABEQD010000005">
    <property type="protein sequence ID" value="MBB2168526.1"/>
    <property type="molecule type" value="Genomic_DNA"/>
</dbReference>
<evidence type="ECO:0000313" key="4">
    <source>
        <dbReference type="Proteomes" id="UP000559860"/>
    </source>
</evidence>
<protein>
    <submittedName>
        <fullName evidence="3">Pilus assembly protein</fullName>
    </submittedName>
</protein>
<evidence type="ECO:0000256" key="1">
    <source>
        <dbReference type="SAM" id="Phobius"/>
    </source>
</evidence>
<reference evidence="3 4" key="1">
    <citation type="submission" date="2020-04" db="EMBL/GenBank/DDBJ databases">
        <title>Description of novel Gluconacetobacter.</title>
        <authorList>
            <person name="Sombolestani A."/>
        </authorList>
    </citation>
    <scope>NUCLEOTIDE SEQUENCE [LARGE SCALE GENOMIC DNA]</scope>
    <source>
        <strain evidence="3 4">LMG 27801</strain>
    </source>
</reference>
<keyword evidence="1" id="KW-1133">Transmembrane helix</keyword>
<accession>A0A7W4IT26</accession>
<keyword evidence="1" id="KW-0472">Membrane</keyword>
<keyword evidence="1" id="KW-0812">Transmembrane</keyword>
<comment type="caution">
    <text evidence="3">The sequence shown here is derived from an EMBL/GenBank/DDBJ whole genome shotgun (WGS) entry which is preliminary data.</text>
</comment>
<dbReference type="Pfam" id="PF07811">
    <property type="entry name" value="TadE"/>
    <property type="match status" value="1"/>
</dbReference>
<organism evidence="3 4">
    <name type="scientific">Gluconacetobacter aggeris</name>
    <dbReference type="NCBI Taxonomy" id="1286186"/>
    <lineage>
        <taxon>Bacteria</taxon>
        <taxon>Pseudomonadati</taxon>
        <taxon>Pseudomonadota</taxon>
        <taxon>Alphaproteobacteria</taxon>
        <taxon>Acetobacterales</taxon>
        <taxon>Acetobacteraceae</taxon>
        <taxon>Gluconacetobacter</taxon>
    </lineage>
</organism>
<dbReference type="RefSeq" id="WP_182986101.1">
    <property type="nucleotide sequence ID" value="NZ_JABEQD010000005.1"/>
</dbReference>
<feature type="domain" description="TadE-like" evidence="2">
    <location>
        <begin position="14"/>
        <end position="55"/>
    </location>
</feature>
<dbReference type="Proteomes" id="UP000559860">
    <property type="component" value="Unassembled WGS sequence"/>
</dbReference>
<name>A0A7W4IT26_9PROT</name>
<keyword evidence="4" id="KW-1185">Reference proteome</keyword>
<evidence type="ECO:0000259" key="2">
    <source>
        <dbReference type="Pfam" id="PF07811"/>
    </source>
</evidence>
<dbReference type="AlphaFoldDB" id="A0A7W4IT26"/>
<evidence type="ECO:0000313" key="3">
    <source>
        <dbReference type="EMBL" id="MBB2168526.1"/>
    </source>
</evidence>
<feature type="transmembrane region" description="Helical" evidence="1">
    <location>
        <begin position="12"/>
        <end position="38"/>
    </location>
</feature>